<keyword evidence="3 8" id="KW-0349">Heme</keyword>
<feature type="domain" description="Cytochrome c" evidence="10">
    <location>
        <begin position="3"/>
        <end position="106"/>
    </location>
</feature>
<organism evidence="11 12">
    <name type="scientific">Metapseudomonas boanensis</name>
    <dbReference type="NCBI Taxonomy" id="2822138"/>
    <lineage>
        <taxon>Bacteria</taxon>
        <taxon>Pseudomonadati</taxon>
        <taxon>Pseudomonadota</taxon>
        <taxon>Gammaproteobacteria</taxon>
        <taxon>Pseudomonadales</taxon>
        <taxon>Pseudomonadaceae</taxon>
        <taxon>Metapseudomonas</taxon>
    </lineage>
</organism>
<name>A0ABS5XG68_9GAMM</name>
<keyword evidence="12" id="KW-1185">Reference proteome</keyword>
<dbReference type="PROSITE" id="PS51007">
    <property type="entry name" value="CYTC"/>
    <property type="match status" value="2"/>
</dbReference>
<keyword evidence="6" id="KW-0249">Electron transport</keyword>
<comment type="caution">
    <text evidence="11">The sequence shown here is derived from an EMBL/GenBank/DDBJ whole genome shotgun (WGS) entry which is preliminary data.</text>
</comment>
<evidence type="ECO:0000256" key="8">
    <source>
        <dbReference type="PROSITE-ProRule" id="PRU00433"/>
    </source>
</evidence>
<evidence type="ECO:0000256" key="6">
    <source>
        <dbReference type="ARBA" id="ARBA00022982"/>
    </source>
</evidence>
<protein>
    <submittedName>
        <fullName evidence="11">C-type cytochrome</fullName>
    </submittedName>
</protein>
<dbReference type="InterPro" id="IPR036909">
    <property type="entry name" value="Cyt_c-like_dom_sf"/>
</dbReference>
<keyword evidence="5" id="KW-0574">Periplasm</keyword>
<evidence type="ECO:0000256" key="4">
    <source>
        <dbReference type="ARBA" id="ARBA00022723"/>
    </source>
</evidence>
<feature type="signal peptide" evidence="9">
    <location>
        <begin position="1"/>
        <end position="20"/>
    </location>
</feature>
<feature type="chain" id="PRO_5045443943" evidence="9">
    <location>
        <begin position="21"/>
        <end position="212"/>
    </location>
</feature>
<dbReference type="RefSeq" id="WP_215373943.1">
    <property type="nucleotide sequence ID" value="NZ_JAGTIS010000005.1"/>
</dbReference>
<evidence type="ECO:0000256" key="1">
    <source>
        <dbReference type="ARBA" id="ARBA00004418"/>
    </source>
</evidence>
<evidence type="ECO:0000256" key="3">
    <source>
        <dbReference type="ARBA" id="ARBA00022617"/>
    </source>
</evidence>
<gene>
    <name evidence="11" type="ORF">J7302_11235</name>
</gene>
<evidence type="ECO:0000313" key="12">
    <source>
        <dbReference type="Proteomes" id="UP001519667"/>
    </source>
</evidence>
<keyword evidence="7 8" id="KW-0408">Iron</keyword>
<dbReference type="Gene3D" id="1.10.760.10">
    <property type="entry name" value="Cytochrome c-like domain"/>
    <property type="match status" value="2"/>
</dbReference>
<feature type="domain" description="Cytochrome c" evidence="10">
    <location>
        <begin position="115"/>
        <end position="204"/>
    </location>
</feature>
<evidence type="ECO:0000256" key="9">
    <source>
        <dbReference type="SAM" id="SignalP"/>
    </source>
</evidence>
<evidence type="ECO:0000256" key="5">
    <source>
        <dbReference type="ARBA" id="ARBA00022764"/>
    </source>
</evidence>
<evidence type="ECO:0000256" key="2">
    <source>
        <dbReference type="ARBA" id="ARBA00022448"/>
    </source>
</evidence>
<dbReference type="InterPro" id="IPR024167">
    <property type="entry name" value="Cytochrome_c4-like"/>
</dbReference>
<evidence type="ECO:0000256" key="7">
    <source>
        <dbReference type="ARBA" id="ARBA00023004"/>
    </source>
</evidence>
<comment type="subcellular location">
    <subcellularLocation>
        <location evidence="1">Periplasm</location>
    </subcellularLocation>
</comment>
<reference evidence="11 12" key="1">
    <citation type="submission" date="2021-04" db="EMBL/GenBank/DDBJ databases">
        <title>Pseudomonas boanensis sp. nov., a bacterium isolated from river water used for household purposes in Boane District, Mozambique.</title>
        <authorList>
            <person name="Nicklasson M."/>
            <person name="Martin-Rodriguez A.J."/>
            <person name="Thorell K."/>
            <person name="Neves L."/>
            <person name="Mussagy A."/>
            <person name="Rydberg H.A."/>
            <person name="Hernroth B."/>
            <person name="Svensson-Stadler L."/>
            <person name="Sjoling A."/>
        </authorList>
    </citation>
    <scope>NUCLEOTIDE SEQUENCE [LARGE SCALE GENOMIC DNA]</scope>
    <source>
        <strain evidence="11 12">DB1</strain>
    </source>
</reference>
<evidence type="ECO:0000259" key="10">
    <source>
        <dbReference type="PROSITE" id="PS51007"/>
    </source>
</evidence>
<dbReference type="SUPFAM" id="SSF46626">
    <property type="entry name" value="Cytochrome c"/>
    <property type="match status" value="2"/>
</dbReference>
<sequence length="212" mass="21958">MKYRICIGALLLAATLHVQAEPAPAGVQLQTCAACHGDKGQGNPALGAPRLAGQQANYLLQQLQGFKAGRRGYDTRDSHGAQMRAVVASLDEAEIEPLALHYAGQDLGPGSVATVADASGKAVYQGTCAACHGPDGGGYPLLKTPNLRILDAAYLERQLSHYAEGLRGADAHADQHAIWMRGISLQVGGAAERKAIVDYIGTLAAPAPAAGQ</sequence>
<dbReference type="Pfam" id="PF00034">
    <property type="entry name" value="Cytochrom_C"/>
    <property type="match status" value="2"/>
</dbReference>
<keyword evidence="9" id="KW-0732">Signal</keyword>
<dbReference type="PANTHER" id="PTHR33751">
    <property type="entry name" value="CBB3-TYPE CYTOCHROME C OXIDASE SUBUNIT FIXP"/>
    <property type="match status" value="1"/>
</dbReference>
<accession>A0ABS5XG68</accession>
<dbReference type="InterPro" id="IPR009056">
    <property type="entry name" value="Cyt_c-like_dom"/>
</dbReference>
<proteinExistence type="predicted"/>
<dbReference type="PANTHER" id="PTHR33751:SF9">
    <property type="entry name" value="CYTOCHROME C4"/>
    <property type="match status" value="1"/>
</dbReference>
<dbReference type="Proteomes" id="UP001519667">
    <property type="component" value="Unassembled WGS sequence"/>
</dbReference>
<evidence type="ECO:0000313" key="11">
    <source>
        <dbReference type="EMBL" id="MBT8766689.1"/>
    </source>
</evidence>
<dbReference type="EMBL" id="JAGTIS010000005">
    <property type="protein sequence ID" value="MBT8766689.1"/>
    <property type="molecule type" value="Genomic_DNA"/>
</dbReference>
<keyword evidence="4 8" id="KW-0479">Metal-binding</keyword>
<dbReference type="InterPro" id="IPR050597">
    <property type="entry name" value="Cytochrome_c_Oxidase_Subunit"/>
</dbReference>
<keyword evidence="2" id="KW-0813">Transport</keyword>
<dbReference type="PIRSF" id="PIRSF000005">
    <property type="entry name" value="Cytochrome_c4"/>
    <property type="match status" value="1"/>
</dbReference>